<protein>
    <submittedName>
        <fullName evidence="1">GNAT family N-acetyltransferase</fullName>
    </submittedName>
</protein>
<accession>A0ABT8Y565</accession>
<keyword evidence="2" id="KW-1185">Reference proteome</keyword>
<proteinExistence type="predicted"/>
<dbReference type="EMBL" id="JAUOTP010000001">
    <property type="protein sequence ID" value="MDO6413470.1"/>
    <property type="molecule type" value="Genomic_DNA"/>
</dbReference>
<gene>
    <name evidence="1" type="ORF">Q4F19_03655</name>
</gene>
<dbReference type="Proteomes" id="UP001169764">
    <property type="component" value="Unassembled WGS sequence"/>
</dbReference>
<dbReference type="SUPFAM" id="SSF55729">
    <property type="entry name" value="Acyl-CoA N-acyltransferases (Nat)"/>
    <property type="match status" value="1"/>
</dbReference>
<evidence type="ECO:0000313" key="1">
    <source>
        <dbReference type="EMBL" id="MDO6413470.1"/>
    </source>
</evidence>
<sequence length="206" mass="22051">MAAWLAARSLSRDLPAPVFEAGGVRVDTGLPDERRRYVFAKPCEGLRELGRTIVEPFVPLKLCRPAAELLALLPSHWVISSNSWVMGRDGAGTGPSPMPAGYTLGIDQAGPVWSARITDAAGALAASGHAIEHDGVFIYDRIRTEPAHERRGLGRALMAALAGCRRDPASREILTATAPGRALYLQLGWHDLAPYSTAVIPEISPP</sequence>
<dbReference type="Gene3D" id="3.40.630.30">
    <property type="match status" value="1"/>
</dbReference>
<evidence type="ECO:0000313" key="2">
    <source>
        <dbReference type="Proteomes" id="UP001169764"/>
    </source>
</evidence>
<dbReference type="InterPro" id="IPR016181">
    <property type="entry name" value="Acyl_CoA_acyltransferase"/>
</dbReference>
<organism evidence="1 2">
    <name type="scientific">Sphingomonas natans</name>
    <dbReference type="NCBI Taxonomy" id="3063330"/>
    <lineage>
        <taxon>Bacteria</taxon>
        <taxon>Pseudomonadati</taxon>
        <taxon>Pseudomonadota</taxon>
        <taxon>Alphaproteobacteria</taxon>
        <taxon>Sphingomonadales</taxon>
        <taxon>Sphingomonadaceae</taxon>
        <taxon>Sphingomonas</taxon>
    </lineage>
</organism>
<name>A0ABT8Y565_9SPHN</name>
<comment type="caution">
    <text evidence="1">The sequence shown here is derived from an EMBL/GenBank/DDBJ whole genome shotgun (WGS) entry which is preliminary data.</text>
</comment>
<reference evidence="1" key="1">
    <citation type="submission" date="2023-07" db="EMBL/GenBank/DDBJ databases">
        <authorList>
            <person name="Kim M."/>
        </authorList>
    </citation>
    <scope>NUCLEOTIDE SEQUENCE</scope>
    <source>
        <strain evidence="1">BIUV-7</strain>
    </source>
</reference>
<dbReference type="RefSeq" id="WP_303539896.1">
    <property type="nucleotide sequence ID" value="NZ_JAUOTP010000001.1"/>
</dbReference>